<proteinExistence type="predicted"/>
<keyword evidence="1" id="KW-0175">Coiled coil</keyword>
<protein>
    <submittedName>
        <fullName evidence="2">Uncharacterized protein</fullName>
    </submittedName>
</protein>
<evidence type="ECO:0000313" key="3">
    <source>
        <dbReference type="Proteomes" id="UP000794436"/>
    </source>
</evidence>
<accession>A0A8K1C2R3</accession>
<dbReference type="Proteomes" id="UP000794436">
    <property type="component" value="Unassembled WGS sequence"/>
</dbReference>
<feature type="coiled-coil region" evidence="1">
    <location>
        <begin position="7"/>
        <end position="37"/>
    </location>
</feature>
<comment type="caution">
    <text evidence="2">The sequence shown here is derived from an EMBL/GenBank/DDBJ whole genome shotgun (WGS) entry which is preliminary data.</text>
</comment>
<evidence type="ECO:0000256" key="1">
    <source>
        <dbReference type="SAM" id="Coils"/>
    </source>
</evidence>
<name>A0A8K1C2R3_PYTOL</name>
<dbReference type="EMBL" id="SPLM01000148">
    <property type="protein sequence ID" value="TMW55404.1"/>
    <property type="molecule type" value="Genomic_DNA"/>
</dbReference>
<evidence type="ECO:0000313" key="2">
    <source>
        <dbReference type="EMBL" id="TMW55404.1"/>
    </source>
</evidence>
<organism evidence="2 3">
    <name type="scientific">Pythium oligandrum</name>
    <name type="common">Mycoparasitic fungus</name>
    <dbReference type="NCBI Taxonomy" id="41045"/>
    <lineage>
        <taxon>Eukaryota</taxon>
        <taxon>Sar</taxon>
        <taxon>Stramenopiles</taxon>
        <taxon>Oomycota</taxon>
        <taxon>Peronosporomycetes</taxon>
        <taxon>Pythiales</taxon>
        <taxon>Pythiaceae</taxon>
        <taxon>Pythium</taxon>
    </lineage>
</organism>
<dbReference type="OrthoDB" id="118048at2759"/>
<dbReference type="AlphaFoldDB" id="A0A8K1C2R3"/>
<gene>
    <name evidence="2" type="ORF">Poli38472_013295</name>
</gene>
<reference evidence="2" key="1">
    <citation type="submission" date="2019-03" db="EMBL/GenBank/DDBJ databases">
        <title>Long read genome sequence of the mycoparasitic Pythium oligandrum ATCC 38472 isolated from sugarbeet rhizosphere.</title>
        <authorList>
            <person name="Gaulin E."/>
        </authorList>
    </citation>
    <scope>NUCLEOTIDE SEQUENCE</scope>
    <source>
        <strain evidence="2">ATCC 38472_TT</strain>
    </source>
</reference>
<sequence>MDVLPDLSTLEKEHMTLESANEELQGVLKTVRRLMTEKANHLNSLKKKKLMTNVQLKRHPMHHPVLKKITERRIELKEVRLAFGTKHVDAHQKAMAMSLSEDKRRLMMYDENKLLRQSIEVATAVEVVVSSFRCDQVLPEAVRAVVSKYEEETELENVAEKLVNALVEQKPLPVARPKPPAVVSVSRSVEIQLDIVPTTQPASLTECPRCQSPFHVSAPTLVASIDKRFCDCCVRFLPEARFLPTDWLDERPLRCLECTCDLDEANREEFHALDKTISDQCGALSALVIPTKPAIKYCFNLKDKTDEGISADSFDERLRNVFSFRTAIPVLNEYLSSIQIDDDDPGFVLSWDLNNLNAFVVAANAQNPAHAPGWLQTRPPQITVNSFTDDLVHELHQVAGGRCGRVLLAPNRPDQFAAVAWMLSDLQSDAFMQDAAQVAFNNAERYIATTYYLTDSKAQRSQENNLPRPRTRRNGQPLRRIFI</sequence>
<keyword evidence="3" id="KW-1185">Reference proteome</keyword>